<dbReference type="OrthoDB" id="10314196at2759"/>
<feature type="compositionally biased region" description="Basic and acidic residues" evidence="6">
    <location>
        <begin position="82"/>
        <end position="94"/>
    </location>
</feature>
<dbReference type="RefSeq" id="XP_009790613.1">
    <property type="nucleotide sequence ID" value="XM_009792311.1"/>
</dbReference>
<feature type="compositionally biased region" description="Polar residues" evidence="6">
    <location>
        <begin position="117"/>
        <end position="127"/>
    </location>
</feature>
<keyword evidence="5" id="KW-0539">Nucleus</keyword>
<evidence type="ECO:0000256" key="5">
    <source>
        <dbReference type="ARBA" id="ARBA00023242"/>
    </source>
</evidence>
<feature type="region of interest" description="Disordered" evidence="6">
    <location>
        <begin position="82"/>
        <end position="287"/>
    </location>
</feature>
<sequence length="315" mass="34988">MQVDPENHHSFRKHLRNEGFMDKIQMPPTFVKEHKKKLGKTCLLKTDVDDMFWEVKIVRENSDYFICGGDWPHFVGYRKVKELSSSENKEDAGPSRRAKKVKMDPIVLSDSEEENSDPSGGENSSYSLPGFIMKGGKSDGKTDNMIGMKKNAPVTKKMKEVKMESTELSDSEEESVDPTNGSNSGGNTCYPHPGGKSDVKADNMIGVKKNAPATKKTKNVKIVDPTSGSKDGGNPCYSHPGGKSDAKADNMLGVKKRSPESKKAKKVKMEAVELSDYEEEKGDPSSGYSHPCKINLFIHLVYVIVLVYLYMHEDQ</sequence>
<feature type="compositionally biased region" description="Polar residues" evidence="6">
    <location>
        <begin position="177"/>
        <end position="187"/>
    </location>
</feature>
<keyword evidence="3" id="KW-0238">DNA-binding</keyword>
<comment type="subcellular location">
    <subcellularLocation>
        <location evidence="1">Nucleus</location>
    </subcellularLocation>
</comment>
<evidence type="ECO:0000256" key="4">
    <source>
        <dbReference type="ARBA" id="ARBA00023163"/>
    </source>
</evidence>
<dbReference type="GO" id="GO:0003677">
    <property type="term" value="F:DNA binding"/>
    <property type="evidence" value="ECO:0007669"/>
    <property type="project" value="UniProtKB-KW"/>
</dbReference>
<feature type="compositionally biased region" description="Acidic residues" evidence="6">
    <location>
        <begin position="167"/>
        <end position="176"/>
    </location>
</feature>
<dbReference type="SUPFAM" id="SSF101936">
    <property type="entry name" value="DNA-binding pseudobarrel domain"/>
    <property type="match status" value="1"/>
</dbReference>
<proteinExistence type="predicted"/>
<evidence type="ECO:0000256" key="3">
    <source>
        <dbReference type="ARBA" id="ARBA00023125"/>
    </source>
</evidence>
<dbReference type="InterPro" id="IPR015300">
    <property type="entry name" value="DNA-bd_pseudobarrel_sf"/>
</dbReference>
<reference evidence="8" key="2">
    <citation type="submission" date="2025-08" db="UniProtKB">
        <authorList>
            <consortium name="RefSeq"/>
        </authorList>
    </citation>
    <scope>IDENTIFICATION</scope>
    <source>
        <tissue evidence="8">Leaf</tissue>
    </source>
</reference>
<dbReference type="Gene3D" id="2.40.330.10">
    <property type="entry name" value="DNA-binding pseudobarrel domain"/>
    <property type="match status" value="1"/>
</dbReference>
<evidence type="ECO:0000256" key="1">
    <source>
        <dbReference type="ARBA" id="ARBA00004123"/>
    </source>
</evidence>
<reference evidence="7" key="1">
    <citation type="journal article" date="2013" name="Genome Biol.">
        <title>Reference genomes and transcriptomes of Nicotiana sylvestris and Nicotiana tomentosiformis.</title>
        <authorList>
            <person name="Sierro N."/>
            <person name="Battey J.N."/>
            <person name="Ouadi S."/>
            <person name="Bovet L."/>
            <person name="Goepfert S."/>
            <person name="Bakaher N."/>
            <person name="Peitsch M.C."/>
            <person name="Ivanov N.V."/>
        </authorList>
    </citation>
    <scope>NUCLEOTIDE SEQUENCE [LARGE SCALE GENOMIC DNA]</scope>
</reference>
<keyword evidence="4" id="KW-0804">Transcription</keyword>
<evidence type="ECO:0000256" key="2">
    <source>
        <dbReference type="ARBA" id="ARBA00023015"/>
    </source>
</evidence>
<dbReference type="Proteomes" id="UP000189701">
    <property type="component" value="Unplaced"/>
</dbReference>
<protein>
    <submittedName>
        <fullName evidence="8">Uncharacterized protein LOC104238045</fullName>
    </submittedName>
</protein>
<keyword evidence="7" id="KW-1185">Reference proteome</keyword>
<keyword evidence="2" id="KW-0805">Transcription regulation</keyword>
<evidence type="ECO:0000256" key="6">
    <source>
        <dbReference type="SAM" id="MobiDB-lite"/>
    </source>
</evidence>
<organism evidence="7 8">
    <name type="scientific">Nicotiana sylvestris</name>
    <name type="common">Wood tobacco</name>
    <name type="synonym">South American tobacco</name>
    <dbReference type="NCBI Taxonomy" id="4096"/>
    <lineage>
        <taxon>Eukaryota</taxon>
        <taxon>Viridiplantae</taxon>
        <taxon>Streptophyta</taxon>
        <taxon>Embryophyta</taxon>
        <taxon>Tracheophyta</taxon>
        <taxon>Spermatophyta</taxon>
        <taxon>Magnoliopsida</taxon>
        <taxon>eudicotyledons</taxon>
        <taxon>Gunneridae</taxon>
        <taxon>Pentapetalae</taxon>
        <taxon>asterids</taxon>
        <taxon>lamiids</taxon>
        <taxon>Solanales</taxon>
        <taxon>Solanaceae</taxon>
        <taxon>Nicotianoideae</taxon>
        <taxon>Nicotianeae</taxon>
        <taxon>Nicotiana</taxon>
    </lineage>
</organism>
<dbReference type="GO" id="GO:0005634">
    <property type="term" value="C:nucleus"/>
    <property type="evidence" value="ECO:0007669"/>
    <property type="project" value="UniProtKB-SubCell"/>
</dbReference>
<dbReference type="STRING" id="4096.A0A1U7XIB9"/>
<evidence type="ECO:0000313" key="7">
    <source>
        <dbReference type="Proteomes" id="UP000189701"/>
    </source>
</evidence>
<dbReference type="AlphaFoldDB" id="A0A1U7XIB9"/>
<feature type="compositionally biased region" description="Basic and acidic residues" evidence="6">
    <location>
        <begin position="257"/>
        <end position="271"/>
    </location>
</feature>
<name>A0A1U7XIB9_NICSY</name>
<gene>
    <name evidence="8" type="primary">LOC104238045</name>
</gene>
<accession>A0A1U7XIB9</accession>
<evidence type="ECO:0000313" key="8">
    <source>
        <dbReference type="RefSeq" id="XP_009790613.1"/>
    </source>
</evidence>